<dbReference type="SUPFAM" id="SSF53474">
    <property type="entry name" value="alpha/beta-Hydrolases"/>
    <property type="match status" value="1"/>
</dbReference>
<accession>A0A0E3ZZI5</accession>
<proteinExistence type="predicted"/>
<evidence type="ECO:0000313" key="1">
    <source>
        <dbReference type="EMBL" id="AKD57570.1"/>
    </source>
</evidence>
<sequence>MSSSIRLELRTYCTDDRPVFVSGNFCDWLPDLDLFQMQSAGEGQFVYEFPADLELPEKLVYKYTRGGWDHVELGLSGEGVTDRTVSASETVKQDYVPHWRWFGMPFNPELLPKIELLGDSFEAPQLGSSRRVHVLLPHDYETSRKVYPVLYLHDGQNLFGGGSGYGSWEVDQKMAILAARRHHDVILVSIDHANDERIREFTFDRTRAGKGRGQYYLDFILRTVKPLVDKRFRTLPDAAHTGVGGSSLGGLISIYAGLLHPDVFGRLMVFSPSLWISPKIYFDAIRFKAPVPMKIYAYGGEKESEYMVPNIQRFNESLVRQNYGGHSIDVRVSVDPTGTHQEAHWGREFPKAVEWLFY</sequence>
<dbReference type="InterPro" id="IPR050583">
    <property type="entry name" value="Mycobacterial_A85_antigen"/>
</dbReference>
<organism evidence="1 2">
    <name type="scientific">Spirosoma radiotolerans</name>
    <dbReference type="NCBI Taxonomy" id="1379870"/>
    <lineage>
        <taxon>Bacteria</taxon>
        <taxon>Pseudomonadati</taxon>
        <taxon>Bacteroidota</taxon>
        <taxon>Cytophagia</taxon>
        <taxon>Cytophagales</taxon>
        <taxon>Cytophagaceae</taxon>
        <taxon>Spirosoma</taxon>
    </lineage>
</organism>
<keyword evidence="2" id="KW-1185">Reference proteome</keyword>
<evidence type="ECO:0000313" key="2">
    <source>
        <dbReference type="Proteomes" id="UP000033054"/>
    </source>
</evidence>
<name>A0A0E3ZZI5_9BACT</name>
<dbReference type="PANTHER" id="PTHR48098:SF6">
    <property type="entry name" value="FERRI-BACILLIBACTIN ESTERASE BESA"/>
    <property type="match status" value="1"/>
</dbReference>
<protein>
    <submittedName>
        <fullName evidence="1">Carbohydrate esterase</fullName>
    </submittedName>
</protein>
<dbReference type="Proteomes" id="UP000033054">
    <property type="component" value="Chromosome"/>
</dbReference>
<dbReference type="HOGENOM" id="CLU_039834_1_0_10"/>
<reference evidence="1 2" key="1">
    <citation type="journal article" date="2014" name="Curr. Microbiol.">
        <title>Spirosoma radiotolerans sp. nov., a gamma-radiation-resistant bacterium isolated from gamma ray-irradiated soil.</title>
        <authorList>
            <person name="Lee J.J."/>
            <person name="Srinivasan S."/>
            <person name="Lim S."/>
            <person name="Joe M."/>
            <person name="Im S."/>
            <person name="Bae S.I."/>
            <person name="Park K.R."/>
            <person name="Han J.H."/>
            <person name="Park S.H."/>
            <person name="Joo B.M."/>
            <person name="Park S.J."/>
            <person name="Kim M.K."/>
        </authorList>
    </citation>
    <scope>NUCLEOTIDE SEQUENCE [LARGE SCALE GENOMIC DNA]</scope>
    <source>
        <strain evidence="1 2">DG5A</strain>
    </source>
</reference>
<dbReference type="OrthoDB" id="9784036at2"/>
<dbReference type="KEGG" id="srd:SD10_24395"/>
<dbReference type="AlphaFoldDB" id="A0A0E3ZZI5"/>
<dbReference type="Pfam" id="PF00756">
    <property type="entry name" value="Esterase"/>
    <property type="match status" value="1"/>
</dbReference>
<dbReference type="PATRIC" id="fig|1379870.5.peg.5277"/>
<gene>
    <name evidence="1" type="ORF">SD10_24395</name>
</gene>
<dbReference type="Gene3D" id="3.40.50.1820">
    <property type="entry name" value="alpha/beta hydrolase"/>
    <property type="match status" value="1"/>
</dbReference>
<dbReference type="STRING" id="1379870.SD10_24395"/>
<dbReference type="EMBL" id="CP010429">
    <property type="protein sequence ID" value="AKD57570.1"/>
    <property type="molecule type" value="Genomic_DNA"/>
</dbReference>
<dbReference type="RefSeq" id="WP_046577529.1">
    <property type="nucleotide sequence ID" value="NZ_CP010429.1"/>
</dbReference>
<dbReference type="InterPro" id="IPR029058">
    <property type="entry name" value="AB_hydrolase_fold"/>
</dbReference>
<dbReference type="PANTHER" id="PTHR48098">
    <property type="entry name" value="ENTEROCHELIN ESTERASE-RELATED"/>
    <property type="match status" value="1"/>
</dbReference>
<dbReference type="InterPro" id="IPR000801">
    <property type="entry name" value="Esterase-like"/>
</dbReference>